<feature type="coiled-coil region" evidence="1">
    <location>
        <begin position="741"/>
        <end position="898"/>
    </location>
</feature>
<dbReference type="InterPro" id="IPR042510">
    <property type="entry name" value="CIP2A"/>
</dbReference>
<sequence>MCVNYLRNHLRGYLEYLLLFDQNMPKNINVQIFINASKQFLTNRNEKAAIIIQRQLQVLSEISDESIFDTSADGAGPEFYVTLHDLLSTVDPVSNIAHLASDVLANAIRNKNARTKLVNVYRFSWPIARIFLALPTSGVLAKGEGEKCSRTFKLLCLLRELTYGIRLLWQESLLPRLIRALLDIVSSYASKDSAASQEEANGAECEVADDSLAVSLAVLVNLCHQNLPALYCLLRAVDGREFMRILFRISKGTISLDANIQVSKMLVIMEGVSGGIPDASMQTFIHLTFTSMKEALIQGNTSLLRHVVDFFADVRGDGSSKPREALLNYTGYKEGVQSLLTAASDQCSSEEACYLLDFLQTLIEMGVDGIKSLHPSLASFAVHWIKNNGEASHYALSLLCTLISFVDDDYEDGDTEMLDTQDVREEADMDGDSSKRKRQSDGGTPLLKMKNRRSMLLLKPEKSVKSSEEKDLSSATVSVRTLVNQAIPDLLAMLEVGIKEAVEKLSAKGDMRSRLKSLFQLLSHILFLAKTSSLCQQMENAVDKGTYTSLFDPILGTEAFITEDLFQLDVVGLYTEALRFGAILAFRSAPWLTLCSRLLSQSQILSLLAMALLAGDWNLRQRVLSLVSAVSFPEESVAALAKSMNSLESLLMISDKGRVIRPKDEGLCENKEAISSNYARMLRGDSCPSIGYPQKLTEVFPLISREQESRLDSFISTLQAAKDRNKVSRLHQLLYYKQQCLEACQSEKQQLSQKLQNEELKAMEKHTQHMQDIRTKNREIETVLRKVDSLNKEMEEVKKEKEEIITKHDKLSADLEGANENIGKLEEAVKMKEKLLEDTQKEVDQQSKMIKELQEGNHSLKLVNKRNEQIILEREAKIKEATRELQELQRIREMIYEISAGKKKEM</sequence>
<dbReference type="Proteomes" id="UP000792457">
    <property type="component" value="Unassembled WGS sequence"/>
</dbReference>
<name>A0A8K0KNN9_LADFU</name>
<protein>
    <submittedName>
        <fullName evidence="3">Uncharacterized protein</fullName>
    </submittedName>
</protein>
<dbReference type="AlphaFoldDB" id="A0A8K0KNN9"/>
<reference evidence="3" key="2">
    <citation type="submission" date="2017-10" db="EMBL/GenBank/DDBJ databases">
        <title>Ladona fulva Genome sequencing and assembly.</title>
        <authorList>
            <person name="Murali S."/>
            <person name="Richards S."/>
            <person name="Bandaranaike D."/>
            <person name="Bellair M."/>
            <person name="Blankenburg K."/>
            <person name="Chao H."/>
            <person name="Dinh H."/>
            <person name="Doddapaneni H."/>
            <person name="Dugan-Rocha S."/>
            <person name="Elkadiri S."/>
            <person name="Gnanaolivu R."/>
            <person name="Hernandez B."/>
            <person name="Skinner E."/>
            <person name="Javaid M."/>
            <person name="Lee S."/>
            <person name="Li M."/>
            <person name="Ming W."/>
            <person name="Munidasa M."/>
            <person name="Muniz J."/>
            <person name="Nguyen L."/>
            <person name="Hughes D."/>
            <person name="Osuji N."/>
            <person name="Pu L.-L."/>
            <person name="Puazo M."/>
            <person name="Qu C."/>
            <person name="Quiroz J."/>
            <person name="Raj R."/>
            <person name="Weissenberger G."/>
            <person name="Xin Y."/>
            <person name="Zou X."/>
            <person name="Han Y."/>
            <person name="Worley K."/>
            <person name="Muzny D."/>
            <person name="Gibbs R."/>
        </authorList>
    </citation>
    <scope>NUCLEOTIDE SEQUENCE</scope>
    <source>
        <strain evidence="3">Sampled in the wild</strain>
    </source>
</reference>
<accession>A0A8K0KNN9</accession>
<dbReference type="PANTHER" id="PTHR23161:SF2">
    <property type="entry name" value="PROTEIN CIP2A"/>
    <property type="match status" value="1"/>
</dbReference>
<evidence type="ECO:0000256" key="2">
    <source>
        <dbReference type="SAM" id="MobiDB-lite"/>
    </source>
</evidence>
<dbReference type="EMBL" id="KZ308923">
    <property type="protein sequence ID" value="KAG8235558.1"/>
    <property type="molecule type" value="Genomic_DNA"/>
</dbReference>
<comment type="caution">
    <text evidence="3">The sequence shown here is derived from an EMBL/GenBank/DDBJ whole genome shotgun (WGS) entry which is preliminary data.</text>
</comment>
<proteinExistence type="predicted"/>
<reference evidence="3" key="1">
    <citation type="submission" date="2013-04" db="EMBL/GenBank/DDBJ databases">
        <authorList>
            <person name="Qu J."/>
            <person name="Murali S.C."/>
            <person name="Bandaranaike D."/>
            <person name="Bellair M."/>
            <person name="Blankenburg K."/>
            <person name="Chao H."/>
            <person name="Dinh H."/>
            <person name="Doddapaneni H."/>
            <person name="Downs B."/>
            <person name="Dugan-Rocha S."/>
            <person name="Elkadiri S."/>
            <person name="Gnanaolivu R.D."/>
            <person name="Hernandez B."/>
            <person name="Javaid M."/>
            <person name="Jayaseelan J.C."/>
            <person name="Lee S."/>
            <person name="Li M."/>
            <person name="Ming W."/>
            <person name="Munidasa M."/>
            <person name="Muniz J."/>
            <person name="Nguyen L."/>
            <person name="Ongeri F."/>
            <person name="Osuji N."/>
            <person name="Pu L.-L."/>
            <person name="Puazo M."/>
            <person name="Qu C."/>
            <person name="Quiroz J."/>
            <person name="Raj R."/>
            <person name="Weissenberger G."/>
            <person name="Xin Y."/>
            <person name="Zou X."/>
            <person name="Han Y."/>
            <person name="Richards S."/>
            <person name="Worley K."/>
            <person name="Muzny D."/>
            <person name="Gibbs R."/>
        </authorList>
    </citation>
    <scope>NUCLEOTIDE SEQUENCE</scope>
    <source>
        <strain evidence="3">Sampled in the wild</strain>
    </source>
</reference>
<gene>
    <name evidence="3" type="ORF">J437_LFUL015399</name>
</gene>
<evidence type="ECO:0000313" key="4">
    <source>
        <dbReference type="Proteomes" id="UP000792457"/>
    </source>
</evidence>
<dbReference type="OrthoDB" id="73401at2759"/>
<dbReference type="PANTHER" id="PTHR23161">
    <property type="entry name" value="PROTEIN CIP2A"/>
    <property type="match status" value="1"/>
</dbReference>
<organism evidence="3 4">
    <name type="scientific">Ladona fulva</name>
    <name type="common">Scarce chaser dragonfly</name>
    <name type="synonym">Libellula fulva</name>
    <dbReference type="NCBI Taxonomy" id="123851"/>
    <lineage>
        <taxon>Eukaryota</taxon>
        <taxon>Metazoa</taxon>
        <taxon>Ecdysozoa</taxon>
        <taxon>Arthropoda</taxon>
        <taxon>Hexapoda</taxon>
        <taxon>Insecta</taxon>
        <taxon>Pterygota</taxon>
        <taxon>Palaeoptera</taxon>
        <taxon>Odonata</taxon>
        <taxon>Epiprocta</taxon>
        <taxon>Anisoptera</taxon>
        <taxon>Libelluloidea</taxon>
        <taxon>Libellulidae</taxon>
        <taxon>Ladona</taxon>
    </lineage>
</organism>
<feature type="region of interest" description="Disordered" evidence="2">
    <location>
        <begin position="424"/>
        <end position="446"/>
    </location>
</feature>
<keyword evidence="1" id="KW-0175">Coiled coil</keyword>
<evidence type="ECO:0000256" key="1">
    <source>
        <dbReference type="SAM" id="Coils"/>
    </source>
</evidence>
<evidence type="ECO:0000313" key="3">
    <source>
        <dbReference type="EMBL" id="KAG8235558.1"/>
    </source>
</evidence>
<keyword evidence="4" id="KW-1185">Reference proteome</keyword>